<dbReference type="Proteomes" id="UP000261560">
    <property type="component" value="Unplaced"/>
</dbReference>
<dbReference type="Gene3D" id="1.25.40.10">
    <property type="entry name" value="Tetratricopeptide repeat domain"/>
    <property type="match status" value="2"/>
</dbReference>
<accession>A0A3B3CV03</accession>
<dbReference type="SMART" id="SM00028">
    <property type="entry name" value="TPR"/>
    <property type="match status" value="5"/>
</dbReference>
<dbReference type="GeneTree" id="ENSGT00940000156428"/>
<reference evidence="2" key="1">
    <citation type="submission" date="2025-08" db="UniProtKB">
        <authorList>
            <consortium name="Ensembl"/>
        </authorList>
    </citation>
    <scope>IDENTIFICATION</scope>
</reference>
<organism evidence="2 3">
    <name type="scientific">Oryzias melastigma</name>
    <name type="common">Marine medaka</name>
    <dbReference type="NCBI Taxonomy" id="30732"/>
    <lineage>
        <taxon>Eukaryota</taxon>
        <taxon>Metazoa</taxon>
        <taxon>Chordata</taxon>
        <taxon>Craniata</taxon>
        <taxon>Vertebrata</taxon>
        <taxon>Euteleostomi</taxon>
        <taxon>Actinopterygii</taxon>
        <taxon>Neopterygii</taxon>
        <taxon>Teleostei</taxon>
        <taxon>Neoteleostei</taxon>
        <taxon>Acanthomorphata</taxon>
        <taxon>Ovalentaria</taxon>
        <taxon>Atherinomorphae</taxon>
        <taxon>Beloniformes</taxon>
        <taxon>Adrianichthyidae</taxon>
        <taxon>Oryziinae</taxon>
        <taxon>Oryzias</taxon>
    </lineage>
</organism>
<dbReference type="PROSITE" id="PS50005">
    <property type="entry name" value="TPR"/>
    <property type="match status" value="2"/>
</dbReference>
<dbReference type="InterPro" id="IPR011990">
    <property type="entry name" value="TPR-like_helical_dom_sf"/>
</dbReference>
<evidence type="ECO:0000256" key="1">
    <source>
        <dbReference type="PROSITE-ProRule" id="PRU00339"/>
    </source>
</evidence>
<protein>
    <recommendedName>
        <fullName evidence="4">Tetratricopeptide repeat domain 24</fullName>
    </recommendedName>
</protein>
<dbReference type="AlphaFoldDB" id="A0A3B3CV03"/>
<evidence type="ECO:0000313" key="3">
    <source>
        <dbReference type="Proteomes" id="UP000261560"/>
    </source>
</evidence>
<feature type="repeat" description="TPR" evidence="1">
    <location>
        <begin position="223"/>
        <end position="256"/>
    </location>
</feature>
<evidence type="ECO:0000313" key="2">
    <source>
        <dbReference type="Ensembl" id="ENSOMEP00000021662.1"/>
    </source>
</evidence>
<dbReference type="PANTHER" id="PTHR10098:SF108">
    <property type="entry name" value="TETRATRICOPEPTIDE REPEAT PROTEIN 28"/>
    <property type="match status" value="1"/>
</dbReference>
<proteinExistence type="predicted"/>
<dbReference type="InterPro" id="IPR019734">
    <property type="entry name" value="TPR_rpt"/>
</dbReference>
<keyword evidence="3" id="KW-1185">Reference proteome</keyword>
<dbReference type="Ensembl" id="ENSOMET00000031394.1">
    <property type="protein sequence ID" value="ENSOMEP00000021662.1"/>
    <property type="gene ID" value="ENSOMEG00000023590.1"/>
</dbReference>
<dbReference type="PANTHER" id="PTHR10098">
    <property type="entry name" value="RAPSYN-RELATED"/>
    <property type="match status" value="1"/>
</dbReference>
<dbReference type="Pfam" id="PF13176">
    <property type="entry name" value="TPR_7"/>
    <property type="match status" value="1"/>
</dbReference>
<keyword evidence="1" id="KW-0802">TPR repeat</keyword>
<dbReference type="SUPFAM" id="SSF48452">
    <property type="entry name" value="TPR-like"/>
    <property type="match status" value="2"/>
</dbReference>
<sequence>MKGEYKAALKLHKAHLSLAQELGDYAAQGRAYGNMGNAFHLDAALSLHSQELTVRKDLGDQQGECRALGHLAAVHMGLGDYATAFQCYETQLGLAQGLRDPSLEAQVHGNMGITKMNMGKHFFICPCCPPRSTGSLQQALVCLEKRLVVAHELGGDGGGKAQAYGELGTLHSQLGNYEQALSCLEHQLNIARSAGVSQGAGQERPKLQLLNVQISPQDKPLEAEASDALGGVYRLMGDNETALQWHQRALDIAEQTGCVRSQARACGNLGLTYEALGKYERAVVFQEQHLSVAAQTNDLMAKTLAYGSLGRTHHALLNYAQAVMYLIAGILLQLTSERLRRADGGRGEAGSDGKERLEPGAAIDSDLLRILSGLRLAEQLGLKEDEAKIRHGLGLSLWAGGNLEEAQHQV</sequence>
<reference evidence="2" key="2">
    <citation type="submission" date="2025-09" db="UniProtKB">
        <authorList>
            <consortium name="Ensembl"/>
        </authorList>
    </citation>
    <scope>IDENTIFICATION</scope>
</reference>
<feature type="repeat" description="TPR" evidence="1">
    <location>
        <begin position="161"/>
        <end position="194"/>
    </location>
</feature>
<name>A0A3B3CV03_ORYME</name>
<evidence type="ECO:0008006" key="4">
    <source>
        <dbReference type="Google" id="ProtNLM"/>
    </source>
</evidence>
<dbReference type="Pfam" id="PF13424">
    <property type="entry name" value="TPR_12"/>
    <property type="match status" value="2"/>
</dbReference>